<comment type="caution">
    <text evidence="1">The sequence shown here is derived from an EMBL/GenBank/DDBJ whole genome shotgun (WGS) entry which is preliminary data.</text>
</comment>
<reference evidence="2" key="1">
    <citation type="journal article" date="2023" name="G3 (Bethesda)">
        <title>Genome assembly and association tests identify interacting loci associated with vigor, precocity, and sex in interspecific pistachio rootstocks.</title>
        <authorList>
            <person name="Palmer W."/>
            <person name="Jacygrad E."/>
            <person name="Sagayaradj S."/>
            <person name="Cavanaugh K."/>
            <person name="Han R."/>
            <person name="Bertier L."/>
            <person name="Beede B."/>
            <person name="Kafkas S."/>
            <person name="Golino D."/>
            <person name="Preece J."/>
            <person name="Michelmore R."/>
        </authorList>
    </citation>
    <scope>NUCLEOTIDE SEQUENCE [LARGE SCALE GENOMIC DNA]</scope>
</reference>
<organism evidence="1 2">
    <name type="scientific">Pistacia integerrima</name>
    <dbReference type="NCBI Taxonomy" id="434235"/>
    <lineage>
        <taxon>Eukaryota</taxon>
        <taxon>Viridiplantae</taxon>
        <taxon>Streptophyta</taxon>
        <taxon>Embryophyta</taxon>
        <taxon>Tracheophyta</taxon>
        <taxon>Spermatophyta</taxon>
        <taxon>Magnoliopsida</taxon>
        <taxon>eudicotyledons</taxon>
        <taxon>Gunneridae</taxon>
        <taxon>Pentapetalae</taxon>
        <taxon>rosids</taxon>
        <taxon>malvids</taxon>
        <taxon>Sapindales</taxon>
        <taxon>Anacardiaceae</taxon>
        <taxon>Pistacia</taxon>
    </lineage>
</organism>
<sequence>MATCSYGLAQFMMQKLPQYPLPTHEVPTEFEDEKKYETIARTKFQKCIKLKQNYVVNFSTPQNAPCRGLLYDHQSLKLNEDDFERVYRIPKKKGANFRDLLGVLVSLDKKDSEDKRAKDKVERVETSASEPWLGWGIEEVLSAKVQEDFRKSTNYKDASASRGKKNVDTTSAGGKKGYK</sequence>
<protein>
    <submittedName>
        <fullName evidence="1">Uncharacterized protein</fullName>
    </submittedName>
</protein>
<gene>
    <name evidence="1" type="ORF">Pint_34084</name>
</gene>
<accession>A0ACC0X945</accession>
<name>A0ACC0X945_9ROSI</name>
<evidence type="ECO:0000313" key="2">
    <source>
        <dbReference type="Proteomes" id="UP001163603"/>
    </source>
</evidence>
<dbReference type="EMBL" id="CM047749">
    <property type="protein sequence ID" value="KAJ0011361.1"/>
    <property type="molecule type" value="Genomic_DNA"/>
</dbReference>
<proteinExistence type="predicted"/>
<evidence type="ECO:0000313" key="1">
    <source>
        <dbReference type="EMBL" id="KAJ0011361.1"/>
    </source>
</evidence>
<dbReference type="Proteomes" id="UP001163603">
    <property type="component" value="Chromosome 14"/>
</dbReference>
<keyword evidence="2" id="KW-1185">Reference proteome</keyword>